<evidence type="ECO:0000313" key="1">
    <source>
        <dbReference type="EMBL" id="KAJ1963608.1"/>
    </source>
</evidence>
<gene>
    <name evidence="1" type="ORF">IWQ62_003165</name>
</gene>
<protein>
    <submittedName>
        <fullName evidence="1">Uncharacterized protein</fullName>
    </submittedName>
</protein>
<comment type="caution">
    <text evidence="1">The sequence shown here is derived from an EMBL/GenBank/DDBJ whole genome shotgun (WGS) entry which is preliminary data.</text>
</comment>
<evidence type="ECO:0000313" key="2">
    <source>
        <dbReference type="Proteomes" id="UP001150925"/>
    </source>
</evidence>
<dbReference type="GO" id="GO:0043291">
    <property type="term" value="C:RAVE complex"/>
    <property type="evidence" value="ECO:0007669"/>
    <property type="project" value="TreeGrafter"/>
</dbReference>
<accession>A0A9W8AP56</accession>
<dbReference type="EMBL" id="JANBPY010000803">
    <property type="protein sequence ID" value="KAJ1963608.1"/>
    <property type="molecule type" value="Genomic_DNA"/>
</dbReference>
<dbReference type="AlphaFoldDB" id="A0A9W8AP56"/>
<organism evidence="1 2">
    <name type="scientific">Dispira parvispora</name>
    <dbReference type="NCBI Taxonomy" id="1520584"/>
    <lineage>
        <taxon>Eukaryota</taxon>
        <taxon>Fungi</taxon>
        <taxon>Fungi incertae sedis</taxon>
        <taxon>Zoopagomycota</taxon>
        <taxon>Kickxellomycotina</taxon>
        <taxon>Dimargaritomycetes</taxon>
        <taxon>Dimargaritales</taxon>
        <taxon>Dimargaritaceae</taxon>
        <taxon>Dispira</taxon>
    </lineage>
</organism>
<dbReference type="InterPro" id="IPR028241">
    <property type="entry name" value="RAVE2/Rogdi"/>
</dbReference>
<dbReference type="OrthoDB" id="66510at2759"/>
<name>A0A9W8AP56_9FUNG</name>
<proteinExistence type="predicted"/>
<keyword evidence="2" id="KW-1185">Reference proteome</keyword>
<reference evidence="1" key="1">
    <citation type="submission" date="2022-07" db="EMBL/GenBank/DDBJ databases">
        <title>Phylogenomic reconstructions and comparative analyses of Kickxellomycotina fungi.</title>
        <authorList>
            <person name="Reynolds N.K."/>
            <person name="Stajich J.E."/>
            <person name="Barry K."/>
            <person name="Grigoriev I.V."/>
            <person name="Crous P."/>
            <person name="Smith M.E."/>
        </authorList>
    </citation>
    <scope>NUCLEOTIDE SEQUENCE</scope>
    <source>
        <strain evidence="1">RSA 1196</strain>
    </source>
</reference>
<dbReference type="Pfam" id="PF10259">
    <property type="entry name" value="Rogdi_lz"/>
    <property type="match status" value="1"/>
</dbReference>
<dbReference type="Proteomes" id="UP001150925">
    <property type="component" value="Unassembled WGS sequence"/>
</dbReference>
<dbReference type="PANTHER" id="PTHR13618">
    <property type="entry name" value="LEUCINE ZIPPER CONTAINING TRANSCRIPTION FACTOR LZF1"/>
    <property type="match status" value="1"/>
</dbReference>
<sequence>MSTTVVQRELETLLSERQWLLDRQLPTVLQEITLQIRMALLAMGDTLEDRSTEKSSGGSTLAISSPNQDSVKGFVSIFGKHITKADVQICLPRQYKIHPVHAKIQPHTSPVLLAQVQDITNYLHLIVELIEDFPTSLSVYQAQTGLSDLEDLLQRTRECFYPDSGRQDFRFLVHRLLPALPENLGVEFFISGENFVTQVSLLKESHHSFKNMLGHGPGESRQSHPSSDKPALPVLAHQVTIETLYPYLKTALGALAKAVTL</sequence>
<feature type="non-terminal residue" evidence="1">
    <location>
        <position position="261"/>
    </location>
</feature>
<dbReference type="PANTHER" id="PTHR13618:SF1">
    <property type="entry name" value="PROTEIN ROGDI HOMOLOG"/>
    <property type="match status" value="1"/>
</dbReference>